<name>A0A5D5ANJ7_9EURY</name>
<dbReference type="RefSeq" id="WP_149081037.1">
    <property type="nucleotide sequence ID" value="NZ_VTAW01000008.1"/>
</dbReference>
<dbReference type="AlphaFoldDB" id="A0A5D5ANJ7"/>
<dbReference type="Proteomes" id="UP000324104">
    <property type="component" value="Unassembled WGS sequence"/>
</dbReference>
<gene>
    <name evidence="2" type="ORF">FYC77_08315</name>
</gene>
<evidence type="ECO:0000313" key="2">
    <source>
        <dbReference type="EMBL" id="TYT62487.1"/>
    </source>
</evidence>
<evidence type="ECO:0000256" key="1">
    <source>
        <dbReference type="SAM" id="MobiDB-lite"/>
    </source>
</evidence>
<sequence length="59" mass="6218">MTASWGDLFDRAGAYDVDDDRVRSTYDGLERQRASDDSTAAGDGSTATRGNAAEEGDDG</sequence>
<proteinExistence type="predicted"/>
<protein>
    <submittedName>
        <fullName evidence="2">Uncharacterized protein</fullName>
    </submittedName>
</protein>
<reference evidence="2 3" key="1">
    <citation type="submission" date="2019-08" db="EMBL/GenBank/DDBJ databases">
        <title>Archaea genome.</title>
        <authorList>
            <person name="Kajale S."/>
            <person name="Shouche Y."/>
            <person name="Deshpande N."/>
            <person name="Sharma A."/>
        </authorList>
    </citation>
    <scope>NUCLEOTIDE SEQUENCE [LARGE SCALE GENOMIC DNA]</scope>
    <source>
        <strain evidence="2 3">ESP3B_9</strain>
    </source>
</reference>
<organism evidence="2 3">
    <name type="scientific">Natrialba swarupiae</name>
    <dbReference type="NCBI Taxonomy" id="2448032"/>
    <lineage>
        <taxon>Archaea</taxon>
        <taxon>Methanobacteriati</taxon>
        <taxon>Methanobacteriota</taxon>
        <taxon>Stenosarchaea group</taxon>
        <taxon>Halobacteria</taxon>
        <taxon>Halobacteriales</taxon>
        <taxon>Natrialbaceae</taxon>
        <taxon>Natrialba</taxon>
    </lineage>
</organism>
<keyword evidence="3" id="KW-1185">Reference proteome</keyword>
<feature type="region of interest" description="Disordered" evidence="1">
    <location>
        <begin position="17"/>
        <end position="59"/>
    </location>
</feature>
<evidence type="ECO:0000313" key="3">
    <source>
        <dbReference type="Proteomes" id="UP000324104"/>
    </source>
</evidence>
<comment type="caution">
    <text evidence="2">The sequence shown here is derived from an EMBL/GenBank/DDBJ whole genome shotgun (WGS) entry which is preliminary data.</text>
</comment>
<feature type="compositionally biased region" description="Basic and acidic residues" evidence="1">
    <location>
        <begin position="20"/>
        <end position="36"/>
    </location>
</feature>
<accession>A0A5D5ANJ7</accession>
<dbReference type="EMBL" id="VTAW01000008">
    <property type="protein sequence ID" value="TYT62487.1"/>
    <property type="molecule type" value="Genomic_DNA"/>
</dbReference>